<keyword evidence="1" id="KW-0472">Membrane</keyword>
<dbReference type="RefSeq" id="XP_068346888.1">
    <property type="nucleotide sequence ID" value="XM_068496088.1"/>
</dbReference>
<keyword evidence="1" id="KW-0812">Transmembrane</keyword>
<sequence length="403" mass="45054">MLQHNRISFNHIIMSRHLSSFLYHQQTTNYKICIKNAQFINVLNNILIIKQNKEMDFFHSQLFNSSISLTPNEDDVLIKNSVFKQIKSKKDGAAIYFHSQNSKLTIISCGFTLCHSSEAGGALFFNGASLNISNTCFLGCISQTYGQALSVETTDESINSYEYMSISQCSPKRSPGSKQCIFLSHGKQCLANLNSSSNHVVEFGSCFCTAYTTSLSLHFTNFVGNSGKNGFWFYKTKLEDSFSYCNIIMNSIEGEKSSLLTLEQAGILLYEFIFLENSCRTYFCGGVVRLDKCKFDIEDKTNFHKLCENFDYGNSIFGSAIQISITAMPYHATWDCWAFGFPSPTPSRSLQPIEAASDNAVSGFSLFLLLIIIGGISGSLVFYVYSSYLIGNKKNNLENLQIG</sequence>
<comment type="caution">
    <text evidence="2">The sequence shown here is derived from an EMBL/GenBank/DDBJ whole genome shotgun (WGS) entry which is preliminary data.</text>
</comment>
<evidence type="ECO:0000313" key="2">
    <source>
        <dbReference type="EMBL" id="OHS93751.1"/>
    </source>
</evidence>
<dbReference type="EMBL" id="MLAK01001371">
    <property type="protein sequence ID" value="OHS93751.1"/>
    <property type="molecule type" value="Genomic_DNA"/>
</dbReference>
<evidence type="ECO:0000313" key="3">
    <source>
        <dbReference type="Proteomes" id="UP000179807"/>
    </source>
</evidence>
<organism evidence="2 3">
    <name type="scientific">Tritrichomonas foetus</name>
    <dbReference type="NCBI Taxonomy" id="1144522"/>
    <lineage>
        <taxon>Eukaryota</taxon>
        <taxon>Metamonada</taxon>
        <taxon>Parabasalia</taxon>
        <taxon>Tritrichomonadida</taxon>
        <taxon>Tritrichomonadidae</taxon>
        <taxon>Tritrichomonas</taxon>
    </lineage>
</organism>
<keyword evidence="3" id="KW-1185">Reference proteome</keyword>
<dbReference type="Proteomes" id="UP000179807">
    <property type="component" value="Unassembled WGS sequence"/>
</dbReference>
<accession>A0A1J4J6F7</accession>
<dbReference type="AlphaFoldDB" id="A0A1J4J6F7"/>
<protein>
    <submittedName>
        <fullName evidence="2">Uncharacterized protein</fullName>
    </submittedName>
</protein>
<feature type="transmembrane region" description="Helical" evidence="1">
    <location>
        <begin position="364"/>
        <end position="385"/>
    </location>
</feature>
<keyword evidence="1" id="KW-1133">Transmembrane helix</keyword>
<proteinExistence type="predicted"/>
<evidence type="ECO:0000256" key="1">
    <source>
        <dbReference type="SAM" id="Phobius"/>
    </source>
</evidence>
<dbReference type="VEuPathDB" id="TrichDB:TRFO_11526"/>
<dbReference type="GeneID" id="94830792"/>
<reference evidence="2" key="1">
    <citation type="submission" date="2016-10" db="EMBL/GenBank/DDBJ databases">
        <authorList>
            <person name="Benchimol M."/>
            <person name="Almeida L.G."/>
            <person name="Vasconcelos A.T."/>
            <person name="Perreira-Neves A."/>
            <person name="Rosa I.A."/>
            <person name="Tasca T."/>
            <person name="Bogo M.R."/>
            <person name="de Souza W."/>
        </authorList>
    </citation>
    <scope>NUCLEOTIDE SEQUENCE [LARGE SCALE GENOMIC DNA]</scope>
    <source>
        <strain evidence="2">K</strain>
    </source>
</reference>
<gene>
    <name evidence="2" type="ORF">TRFO_11526</name>
</gene>
<name>A0A1J4J6F7_9EUKA</name>
<dbReference type="OrthoDB" id="10593878at2759"/>